<protein>
    <submittedName>
        <fullName evidence="1">Uncharacterized protein</fullName>
    </submittedName>
</protein>
<keyword evidence="2" id="KW-1185">Reference proteome</keyword>
<reference evidence="1 2" key="1">
    <citation type="submission" date="2015-12" db="EMBL/GenBank/DDBJ databases">
        <authorList>
            <person name="Shamseldin A."/>
            <person name="Moawad H."/>
            <person name="Abd El-Rahim W.M."/>
            <person name="Sadowsky M.J."/>
        </authorList>
    </citation>
    <scope>NUCLEOTIDE SEQUENCE [LARGE SCALE GENOMIC DNA]</scope>
    <source>
        <strain evidence="1 2">WF1</strain>
    </source>
</reference>
<dbReference type="PROSITE" id="PS51257">
    <property type="entry name" value="PROKAR_LIPOPROTEIN"/>
    <property type="match status" value="1"/>
</dbReference>
<evidence type="ECO:0000313" key="2">
    <source>
        <dbReference type="Proteomes" id="UP000191980"/>
    </source>
</evidence>
<proteinExistence type="predicted"/>
<sequence length="191" mass="22801">MQNKNYYITSKLTTLVNKFAVFLMLLLSIGCSQNYEITTWNEWCNHLTDHTLNKLYNLPKIREDFIKEYNEILVEEVVSNHFWDSTIHTNVGVEKLIEERKLGFWVQGNHLHFSNTHLSHASFEGDVERFKKFLSYDVLKDNRYHLNNFQLCIYKAIDSMFDTFTIHTKEETTTITLDFSYKDFFTETARK</sequence>
<dbReference type="EMBL" id="LPUF01000001">
    <property type="protein sequence ID" value="OQK18601.1"/>
    <property type="molecule type" value="Genomic_DNA"/>
</dbReference>
<dbReference type="RefSeq" id="WP_143735923.1">
    <property type="nucleotide sequence ID" value="NZ_LPUF01000001.1"/>
</dbReference>
<gene>
    <name evidence="1" type="ORF">AU255_12545</name>
</gene>
<accession>A0A1V8MAH9</accession>
<dbReference type="Proteomes" id="UP000191980">
    <property type="component" value="Unassembled WGS sequence"/>
</dbReference>
<organism evidence="1 2">
    <name type="scientific">Methyloprofundus sedimenti</name>
    <dbReference type="NCBI Taxonomy" id="1420851"/>
    <lineage>
        <taxon>Bacteria</taxon>
        <taxon>Pseudomonadati</taxon>
        <taxon>Pseudomonadota</taxon>
        <taxon>Gammaproteobacteria</taxon>
        <taxon>Methylococcales</taxon>
        <taxon>Methylococcaceae</taxon>
        <taxon>Methyloprofundus</taxon>
    </lineage>
</organism>
<comment type="caution">
    <text evidence="1">The sequence shown here is derived from an EMBL/GenBank/DDBJ whole genome shotgun (WGS) entry which is preliminary data.</text>
</comment>
<dbReference type="AlphaFoldDB" id="A0A1V8MAH9"/>
<evidence type="ECO:0000313" key="1">
    <source>
        <dbReference type="EMBL" id="OQK18601.1"/>
    </source>
</evidence>
<name>A0A1V8MAH9_9GAMM</name>